<dbReference type="AlphaFoldDB" id="A0A9Q8WN81"/>
<evidence type="ECO:0000313" key="3">
    <source>
        <dbReference type="Proteomes" id="UP000830671"/>
    </source>
</evidence>
<sequence>MSSQSFELLTRVETGSYSDVPLRRTRTSQSAPCQVAQTVDSSSSSSHFTTSERSSRDDYGPPNSLDTFHESSPLRPSGIQVRLGDQTFFRFKSKPDKSTDDRLNDFIHRVEPLLHARLKKTGGRIEPTAFHTMNLGTTEENAYQHVIVLCPYDLREIVKKFFEKDRVIRELRESFDQGQPISIIVDGRRSRLVEDS</sequence>
<dbReference type="GeneID" id="73349039"/>
<dbReference type="RefSeq" id="XP_049151175.1">
    <property type="nucleotide sequence ID" value="XM_049294029.1"/>
</dbReference>
<evidence type="ECO:0000256" key="1">
    <source>
        <dbReference type="SAM" id="MobiDB-lite"/>
    </source>
</evidence>
<accession>A0A9Q8WN81</accession>
<dbReference type="KEGG" id="clup:CLUP02_15105"/>
<feature type="compositionally biased region" description="Polar residues" evidence="1">
    <location>
        <begin position="27"/>
        <end position="40"/>
    </location>
</feature>
<protein>
    <submittedName>
        <fullName evidence="2">Uncharacterized protein</fullName>
    </submittedName>
</protein>
<feature type="compositionally biased region" description="Low complexity" evidence="1">
    <location>
        <begin position="41"/>
        <end position="52"/>
    </location>
</feature>
<organism evidence="2 3">
    <name type="scientific">Colletotrichum lupini</name>
    <dbReference type="NCBI Taxonomy" id="145971"/>
    <lineage>
        <taxon>Eukaryota</taxon>
        <taxon>Fungi</taxon>
        <taxon>Dikarya</taxon>
        <taxon>Ascomycota</taxon>
        <taxon>Pezizomycotina</taxon>
        <taxon>Sordariomycetes</taxon>
        <taxon>Hypocreomycetidae</taxon>
        <taxon>Glomerellales</taxon>
        <taxon>Glomerellaceae</taxon>
        <taxon>Colletotrichum</taxon>
        <taxon>Colletotrichum acutatum species complex</taxon>
    </lineage>
</organism>
<proteinExistence type="predicted"/>
<gene>
    <name evidence="2" type="ORF">CLUP02_15105</name>
</gene>
<reference evidence="2" key="1">
    <citation type="journal article" date="2021" name="Mol. Plant Microbe Interact.">
        <title>Complete Genome Sequence of the Plant-Pathogenic Fungus Colletotrichum lupini.</title>
        <authorList>
            <person name="Baroncelli R."/>
            <person name="Pensec F."/>
            <person name="Da Lio D."/>
            <person name="Boufleur T."/>
            <person name="Vicente I."/>
            <person name="Sarrocco S."/>
            <person name="Picot A."/>
            <person name="Baraldi E."/>
            <person name="Sukno S."/>
            <person name="Thon M."/>
            <person name="Le Floch G."/>
        </authorList>
    </citation>
    <scope>NUCLEOTIDE SEQUENCE</scope>
    <source>
        <strain evidence="2">IMI 504893</strain>
    </source>
</reference>
<name>A0A9Q8WN81_9PEZI</name>
<dbReference type="Proteomes" id="UP000830671">
    <property type="component" value="Chromosome 8"/>
</dbReference>
<keyword evidence="3" id="KW-1185">Reference proteome</keyword>
<evidence type="ECO:0000313" key="2">
    <source>
        <dbReference type="EMBL" id="UQC89574.1"/>
    </source>
</evidence>
<dbReference type="EMBL" id="CP019480">
    <property type="protein sequence ID" value="UQC89574.1"/>
    <property type="molecule type" value="Genomic_DNA"/>
</dbReference>
<feature type="region of interest" description="Disordered" evidence="1">
    <location>
        <begin position="17"/>
        <end position="76"/>
    </location>
</feature>